<dbReference type="InterPro" id="IPR050229">
    <property type="entry name" value="GlpE_sulfurtransferase"/>
</dbReference>
<evidence type="ECO:0000313" key="3">
    <source>
        <dbReference type="Proteomes" id="UP000252249"/>
    </source>
</evidence>
<dbReference type="Gene3D" id="3.40.250.10">
    <property type="entry name" value="Rhodanese-like domain"/>
    <property type="match status" value="1"/>
</dbReference>
<evidence type="ECO:0000313" key="2">
    <source>
        <dbReference type="EMBL" id="RCU58878.1"/>
    </source>
</evidence>
<accession>A0A368P8G7</accession>
<reference evidence="2 3" key="1">
    <citation type="submission" date="2018-07" db="EMBL/GenBank/DDBJ databases">
        <title>Oceanihabitans testaceum sp. nov., isolated from marine sediment.</title>
        <authorList>
            <person name="Li C.-M."/>
        </authorList>
    </citation>
    <scope>NUCLEOTIDE SEQUENCE [LARGE SCALE GENOMIC DNA]</scope>
    <source>
        <strain evidence="2 3">S9-10</strain>
    </source>
</reference>
<dbReference type="PROSITE" id="PS51257">
    <property type="entry name" value="PROKAR_LIPOPROTEIN"/>
    <property type="match status" value="1"/>
</dbReference>
<dbReference type="OrthoDB" id="9808735at2"/>
<dbReference type="RefSeq" id="WP_072349773.1">
    <property type="nucleotide sequence ID" value="NZ_JAWVXR010000003.1"/>
</dbReference>
<dbReference type="InterPro" id="IPR001763">
    <property type="entry name" value="Rhodanese-like_dom"/>
</dbReference>
<keyword evidence="3" id="KW-1185">Reference proteome</keyword>
<proteinExistence type="predicted"/>
<dbReference type="Proteomes" id="UP000252249">
    <property type="component" value="Unassembled WGS sequence"/>
</dbReference>
<sequence length="138" mass="15427">MKQIGVIISFILVLSSFGCNNKTTSKTGTEMGEIHIISSEEMQSLLKMGQVQLVDVRTPQEFEGGYIENAQNIDFNSPTFDEDILNLDKEKPVILYCHSGGRSANCAKKMQQAGFKKIYDLEGGISRWKHKELPVVVD</sequence>
<protein>
    <submittedName>
        <fullName evidence="2">Rhodanese-like domain-containing protein</fullName>
    </submittedName>
</protein>
<comment type="caution">
    <text evidence="2">The sequence shown here is derived from an EMBL/GenBank/DDBJ whole genome shotgun (WGS) entry which is preliminary data.</text>
</comment>
<dbReference type="AlphaFoldDB" id="A0A368P8G7"/>
<dbReference type="PANTHER" id="PTHR43031:SF1">
    <property type="entry name" value="PYRIDINE NUCLEOTIDE-DISULPHIDE OXIDOREDUCTASE"/>
    <property type="match status" value="1"/>
</dbReference>
<feature type="domain" description="Rhodanese" evidence="1">
    <location>
        <begin position="47"/>
        <end position="137"/>
    </location>
</feature>
<dbReference type="SUPFAM" id="SSF52821">
    <property type="entry name" value="Rhodanese/Cell cycle control phosphatase"/>
    <property type="match status" value="1"/>
</dbReference>
<dbReference type="InterPro" id="IPR036873">
    <property type="entry name" value="Rhodanese-like_dom_sf"/>
</dbReference>
<organism evidence="2 3">
    <name type="scientific">Oceanihabitans sediminis</name>
    <dbReference type="NCBI Taxonomy" id="1812012"/>
    <lineage>
        <taxon>Bacteria</taxon>
        <taxon>Pseudomonadati</taxon>
        <taxon>Bacteroidota</taxon>
        <taxon>Flavobacteriia</taxon>
        <taxon>Flavobacteriales</taxon>
        <taxon>Flavobacteriaceae</taxon>
        <taxon>Oceanihabitans</taxon>
    </lineage>
</organism>
<name>A0A368P8G7_9FLAO</name>
<dbReference type="Pfam" id="PF00581">
    <property type="entry name" value="Rhodanese"/>
    <property type="match status" value="1"/>
</dbReference>
<gene>
    <name evidence="2" type="ORF">DU428_05770</name>
</gene>
<dbReference type="SMART" id="SM00450">
    <property type="entry name" value="RHOD"/>
    <property type="match status" value="1"/>
</dbReference>
<dbReference type="PROSITE" id="PS50206">
    <property type="entry name" value="RHODANESE_3"/>
    <property type="match status" value="1"/>
</dbReference>
<evidence type="ECO:0000259" key="1">
    <source>
        <dbReference type="PROSITE" id="PS50206"/>
    </source>
</evidence>
<dbReference type="PANTHER" id="PTHR43031">
    <property type="entry name" value="FAD-DEPENDENT OXIDOREDUCTASE"/>
    <property type="match status" value="1"/>
</dbReference>
<dbReference type="EMBL" id="QPIG01000001">
    <property type="protein sequence ID" value="RCU58878.1"/>
    <property type="molecule type" value="Genomic_DNA"/>
</dbReference>
<dbReference type="CDD" id="cd00158">
    <property type="entry name" value="RHOD"/>
    <property type="match status" value="1"/>
</dbReference>